<dbReference type="EMBL" id="BAAAGE010000001">
    <property type="protein sequence ID" value="GAA0718423.1"/>
    <property type="molecule type" value="Genomic_DNA"/>
</dbReference>
<dbReference type="InterPro" id="IPR004891">
    <property type="entry name" value="Mercury-R_MerC"/>
</dbReference>
<comment type="caution">
    <text evidence="2">The sequence shown here is derived from an EMBL/GenBank/DDBJ whole genome shotgun (WGS) entry which is preliminary data.</text>
</comment>
<proteinExistence type="predicted"/>
<dbReference type="Pfam" id="PF03203">
    <property type="entry name" value="MerC"/>
    <property type="match status" value="1"/>
</dbReference>
<feature type="transmembrane region" description="Helical" evidence="1">
    <location>
        <begin position="12"/>
        <end position="31"/>
    </location>
</feature>
<feature type="transmembrane region" description="Helical" evidence="1">
    <location>
        <begin position="51"/>
        <end position="69"/>
    </location>
</feature>
<keyword evidence="1" id="KW-1133">Transmembrane helix</keyword>
<protein>
    <recommendedName>
        <fullName evidence="4">MerC domain-containing protein</fullName>
    </recommendedName>
</protein>
<organism evidence="2 3">
    <name type="scientific">Aquimarina litoralis</name>
    <dbReference type="NCBI Taxonomy" id="584605"/>
    <lineage>
        <taxon>Bacteria</taxon>
        <taxon>Pseudomonadati</taxon>
        <taxon>Bacteroidota</taxon>
        <taxon>Flavobacteriia</taxon>
        <taxon>Flavobacteriales</taxon>
        <taxon>Flavobacteriaceae</taxon>
        <taxon>Aquimarina</taxon>
    </lineage>
</organism>
<keyword evidence="1" id="KW-0472">Membrane</keyword>
<accession>A0ABN1IQA0</accession>
<evidence type="ECO:0000313" key="3">
    <source>
        <dbReference type="Proteomes" id="UP001501758"/>
    </source>
</evidence>
<dbReference type="Proteomes" id="UP001501758">
    <property type="component" value="Unassembled WGS sequence"/>
</dbReference>
<keyword evidence="3" id="KW-1185">Reference proteome</keyword>
<gene>
    <name evidence="2" type="ORF">GCM10009430_16540</name>
</gene>
<dbReference type="RefSeq" id="WP_343911859.1">
    <property type="nucleotide sequence ID" value="NZ_BAAAGE010000001.1"/>
</dbReference>
<evidence type="ECO:0008006" key="4">
    <source>
        <dbReference type="Google" id="ProtNLM"/>
    </source>
</evidence>
<reference evidence="2 3" key="1">
    <citation type="journal article" date="2019" name="Int. J. Syst. Evol. Microbiol.">
        <title>The Global Catalogue of Microorganisms (GCM) 10K type strain sequencing project: providing services to taxonomists for standard genome sequencing and annotation.</title>
        <authorList>
            <consortium name="The Broad Institute Genomics Platform"/>
            <consortium name="The Broad Institute Genome Sequencing Center for Infectious Disease"/>
            <person name="Wu L."/>
            <person name="Ma J."/>
        </authorList>
    </citation>
    <scope>NUCLEOTIDE SEQUENCE [LARGE SCALE GENOMIC DNA]</scope>
    <source>
        <strain evidence="2 3">JCM 15974</strain>
    </source>
</reference>
<keyword evidence="1" id="KW-0812">Transmembrane</keyword>
<feature type="transmembrane region" description="Helical" evidence="1">
    <location>
        <begin position="106"/>
        <end position="124"/>
    </location>
</feature>
<evidence type="ECO:0000256" key="1">
    <source>
        <dbReference type="SAM" id="Phobius"/>
    </source>
</evidence>
<feature type="transmembrane region" description="Helical" evidence="1">
    <location>
        <begin position="81"/>
        <end position="100"/>
    </location>
</feature>
<name>A0ABN1IQA0_9FLAO</name>
<evidence type="ECO:0000313" key="2">
    <source>
        <dbReference type="EMBL" id="GAA0718423.1"/>
    </source>
</evidence>
<sequence>MYRTEKINYSDWLGVTASSLCAVHCSLTPLLFATRPILESTLDKHGHGAGFWTLLDYLFLGLSLIAVWYSARHTTHRVIKWIFWAAWSVFTIGLLSELFHISYGKWLMYVGSFTLIGMHLYNLFNVKKVKYESTSKKL</sequence>